<dbReference type="EMBL" id="OW240917">
    <property type="protein sequence ID" value="CAH2299478.1"/>
    <property type="molecule type" value="Genomic_DNA"/>
</dbReference>
<proteinExistence type="predicted"/>
<protein>
    <submittedName>
        <fullName evidence="1">Uncharacterized protein</fullName>
    </submittedName>
</protein>
<accession>A0AAD1SF24</accession>
<reference evidence="1" key="1">
    <citation type="submission" date="2022-03" db="EMBL/GenBank/DDBJ databases">
        <authorList>
            <person name="Alioto T."/>
            <person name="Alioto T."/>
            <person name="Gomez Garrido J."/>
        </authorList>
    </citation>
    <scope>NUCLEOTIDE SEQUENCE</scope>
</reference>
<dbReference type="Proteomes" id="UP001295444">
    <property type="component" value="Chromosome 06"/>
</dbReference>
<sequence>NLQTPPGRPIVSGGDTITQNGSLYVDKIRRPFVEKLPYYVRVTKQALSLLSSLQVPPSAKLCSLDVESLYSSIPHHRKE</sequence>
<organism evidence="1 2">
    <name type="scientific">Pelobates cultripes</name>
    <name type="common">Western spadefoot toad</name>
    <dbReference type="NCBI Taxonomy" id="61616"/>
    <lineage>
        <taxon>Eukaryota</taxon>
        <taxon>Metazoa</taxon>
        <taxon>Chordata</taxon>
        <taxon>Craniata</taxon>
        <taxon>Vertebrata</taxon>
        <taxon>Euteleostomi</taxon>
        <taxon>Amphibia</taxon>
        <taxon>Batrachia</taxon>
        <taxon>Anura</taxon>
        <taxon>Pelobatoidea</taxon>
        <taxon>Pelobatidae</taxon>
        <taxon>Pelobates</taxon>
    </lineage>
</organism>
<keyword evidence="2" id="KW-1185">Reference proteome</keyword>
<dbReference type="AlphaFoldDB" id="A0AAD1SF24"/>
<evidence type="ECO:0000313" key="1">
    <source>
        <dbReference type="EMBL" id="CAH2299478.1"/>
    </source>
</evidence>
<feature type="non-terminal residue" evidence="1">
    <location>
        <position position="1"/>
    </location>
</feature>
<name>A0AAD1SF24_PELCU</name>
<evidence type="ECO:0000313" key="2">
    <source>
        <dbReference type="Proteomes" id="UP001295444"/>
    </source>
</evidence>
<gene>
    <name evidence="1" type="ORF">PECUL_23A059898</name>
</gene>